<evidence type="ECO:0000313" key="2">
    <source>
        <dbReference type="EMBL" id="NDO40240.1"/>
    </source>
</evidence>
<evidence type="ECO:0000313" key="3">
    <source>
        <dbReference type="Proteomes" id="UP000446348"/>
    </source>
</evidence>
<dbReference type="AlphaFoldDB" id="A0A845RL93"/>
<reference evidence="1 3" key="1">
    <citation type="submission" date="2018-08" db="EMBL/GenBank/DDBJ databases">
        <title>Murine metabolic-syndrome-specific gut microbial biobank.</title>
        <authorList>
            <person name="Liu C."/>
        </authorList>
    </citation>
    <scope>NUCLEOTIDE SEQUENCE [LARGE SCALE GENOMIC DNA]</scope>
    <source>
        <strain evidence="1 3">X69</strain>
    </source>
</reference>
<accession>A0A845RL93</accession>
<dbReference type="EMBL" id="VIQT01000019">
    <property type="protein sequence ID" value="NDO40240.1"/>
    <property type="molecule type" value="Genomic_DNA"/>
</dbReference>
<dbReference type="Proteomes" id="UP000446348">
    <property type="component" value="Unassembled WGS sequence"/>
</dbReference>
<dbReference type="Proteomes" id="UP000462501">
    <property type="component" value="Unassembled WGS sequence"/>
</dbReference>
<sequence length="248" mass="28047">MFESRESIMALSTRISRCHEHCCRFLGAAGSLTGDTYRIALDATSVSKVAKAARRLALGAFKGGPEGRGRESVRFLSCVTNKGVLMFEDTARALCDRLYLIDDVYGAASRLMLNALRSHALEMGWDVITCYCPLFPFEKIDHLFIPALKIGFITSNDFHKPQIEPYKIIRARRFTDAEQLRAHRKRIAFNRKAAAQMIEQAGKLLAEAKRLHDQLEQYYQSAMDFEKAGGVCRVLLQKYEHILSCYGL</sequence>
<evidence type="ECO:0000313" key="1">
    <source>
        <dbReference type="EMBL" id="NBI80313.1"/>
    </source>
</evidence>
<protein>
    <submittedName>
        <fullName evidence="1">Uncharacterized protein</fullName>
    </submittedName>
</protein>
<name>A0A845RL93_9FIRM</name>
<dbReference type="OrthoDB" id="9781752at2"/>
<evidence type="ECO:0000313" key="4">
    <source>
        <dbReference type="Proteomes" id="UP000462501"/>
    </source>
</evidence>
<gene>
    <name evidence="1" type="ORF">D3Z39_15890</name>
    <name evidence="2" type="ORF">FMM72_13550</name>
</gene>
<reference evidence="2 4" key="2">
    <citation type="submission" date="2019-06" db="EMBL/GenBank/DDBJ databases">
        <title>Draft genome sequences of 15 bacterial species constituting the stable defined intestinal microbiota of the GM15 gnotobiotic mouse model.</title>
        <authorList>
            <person name="Elie C."/>
            <person name="Mathieu A."/>
            <person name="Saliou A."/>
            <person name="Darnaud M."/>
            <person name="Leulier F."/>
            <person name="Tamellini A."/>
        </authorList>
    </citation>
    <scope>NUCLEOTIDE SEQUENCE [LARGE SCALE GENOMIC DNA]</scope>
    <source>
        <strain evidence="2 4">JM4-15</strain>
    </source>
</reference>
<dbReference type="EMBL" id="QXWZ01000044">
    <property type="protein sequence ID" value="NBI80313.1"/>
    <property type="molecule type" value="Genomic_DNA"/>
</dbReference>
<proteinExistence type="predicted"/>
<organism evidence="1 3">
    <name type="scientific">Anaerotruncus colihominis</name>
    <dbReference type="NCBI Taxonomy" id="169435"/>
    <lineage>
        <taxon>Bacteria</taxon>
        <taxon>Bacillati</taxon>
        <taxon>Bacillota</taxon>
        <taxon>Clostridia</taxon>
        <taxon>Eubacteriales</taxon>
        <taxon>Oscillospiraceae</taxon>
        <taxon>Anaerotruncus</taxon>
    </lineage>
</organism>
<comment type="caution">
    <text evidence="1">The sequence shown here is derived from an EMBL/GenBank/DDBJ whole genome shotgun (WGS) entry which is preliminary data.</text>
</comment>
<dbReference type="RefSeq" id="WP_160211001.1">
    <property type="nucleotide sequence ID" value="NZ_CAMUSJ010000074.1"/>
</dbReference>